<dbReference type="AlphaFoldDB" id="A0AAD5MZX6"/>
<evidence type="ECO:0000313" key="1">
    <source>
        <dbReference type="EMBL" id="KAJ1357106.1"/>
    </source>
</evidence>
<accession>A0AAD5MZX6</accession>
<comment type="caution">
    <text evidence="1">The sequence shown here is derived from an EMBL/GenBank/DDBJ whole genome shotgun (WGS) entry which is preliminary data.</text>
</comment>
<organism evidence="1 2">
    <name type="scientific">Parelaphostrongylus tenuis</name>
    <name type="common">Meningeal worm</name>
    <dbReference type="NCBI Taxonomy" id="148309"/>
    <lineage>
        <taxon>Eukaryota</taxon>
        <taxon>Metazoa</taxon>
        <taxon>Ecdysozoa</taxon>
        <taxon>Nematoda</taxon>
        <taxon>Chromadorea</taxon>
        <taxon>Rhabditida</taxon>
        <taxon>Rhabditina</taxon>
        <taxon>Rhabditomorpha</taxon>
        <taxon>Strongyloidea</taxon>
        <taxon>Metastrongylidae</taxon>
        <taxon>Parelaphostrongylus</taxon>
    </lineage>
</organism>
<protein>
    <submittedName>
        <fullName evidence="1">Uncharacterized protein</fullName>
    </submittedName>
</protein>
<gene>
    <name evidence="1" type="ORF">KIN20_015156</name>
</gene>
<sequence>MRERLLGILGTMSPDWLRREDTVYDTRDEILPRIWKESVGGIGTFIDTSWAEDTDTTNSSHRTCTVGEMWNNYRS</sequence>
<reference evidence="1" key="1">
    <citation type="submission" date="2021-06" db="EMBL/GenBank/DDBJ databases">
        <title>Parelaphostrongylus tenuis whole genome reference sequence.</title>
        <authorList>
            <person name="Garwood T.J."/>
            <person name="Larsen P.A."/>
            <person name="Fountain-Jones N.M."/>
            <person name="Garbe J.R."/>
            <person name="Macchietto M.G."/>
            <person name="Kania S.A."/>
            <person name="Gerhold R.W."/>
            <person name="Richards J.E."/>
            <person name="Wolf T.M."/>
        </authorList>
    </citation>
    <scope>NUCLEOTIDE SEQUENCE</scope>
    <source>
        <strain evidence="1">MNPRO001-30</strain>
        <tissue evidence="1">Meninges</tissue>
    </source>
</reference>
<proteinExistence type="predicted"/>
<keyword evidence="2" id="KW-1185">Reference proteome</keyword>
<dbReference type="EMBL" id="JAHQIW010003042">
    <property type="protein sequence ID" value="KAJ1357106.1"/>
    <property type="molecule type" value="Genomic_DNA"/>
</dbReference>
<name>A0AAD5MZX6_PARTN</name>
<dbReference type="Proteomes" id="UP001196413">
    <property type="component" value="Unassembled WGS sequence"/>
</dbReference>
<evidence type="ECO:0000313" key="2">
    <source>
        <dbReference type="Proteomes" id="UP001196413"/>
    </source>
</evidence>